<accession>A0A0K2UWQ9</accession>
<evidence type="ECO:0000313" key="1">
    <source>
        <dbReference type="EMBL" id="CDW42698.1"/>
    </source>
</evidence>
<organism evidence="1">
    <name type="scientific">Lepeophtheirus salmonis</name>
    <name type="common">Salmon louse</name>
    <name type="synonym">Caligus salmonis</name>
    <dbReference type="NCBI Taxonomy" id="72036"/>
    <lineage>
        <taxon>Eukaryota</taxon>
        <taxon>Metazoa</taxon>
        <taxon>Ecdysozoa</taxon>
        <taxon>Arthropoda</taxon>
        <taxon>Crustacea</taxon>
        <taxon>Multicrustacea</taxon>
        <taxon>Hexanauplia</taxon>
        <taxon>Copepoda</taxon>
        <taxon>Siphonostomatoida</taxon>
        <taxon>Caligidae</taxon>
        <taxon>Lepeophtheirus</taxon>
    </lineage>
</organism>
<dbReference type="EMBL" id="HACA01025337">
    <property type="protein sequence ID" value="CDW42698.1"/>
    <property type="molecule type" value="Transcribed_RNA"/>
</dbReference>
<proteinExistence type="predicted"/>
<name>A0A0K2UWQ9_LEPSM</name>
<reference evidence="1" key="1">
    <citation type="submission" date="2014-05" db="EMBL/GenBank/DDBJ databases">
        <authorList>
            <person name="Chronopoulou M."/>
        </authorList>
    </citation>
    <scope>NUCLEOTIDE SEQUENCE</scope>
    <source>
        <tissue evidence="1">Whole organism</tissue>
    </source>
</reference>
<dbReference type="AlphaFoldDB" id="A0A0K2UWQ9"/>
<sequence>MKNRERERVFKLLGLADQ</sequence>
<protein>
    <submittedName>
        <fullName evidence="1">Uncharacterized protein</fullName>
    </submittedName>
</protein>